<organism evidence="3 4">
    <name type="scientific">Stomoxys calcitrans</name>
    <name type="common">Stable fly</name>
    <name type="synonym">Conops calcitrans</name>
    <dbReference type="NCBI Taxonomy" id="35570"/>
    <lineage>
        <taxon>Eukaryota</taxon>
        <taxon>Metazoa</taxon>
        <taxon>Ecdysozoa</taxon>
        <taxon>Arthropoda</taxon>
        <taxon>Hexapoda</taxon>
        <taxon>Insecta</taxon>
        <taxon>Pterygota</taxon>
        <taxon>Neoptera</taxon>
        <taxon>Endopterygota</taxon>
        <taxon>Diptera</taxon>
        <taxon>Brachycera</taxon>
        <taxon>Muscomorpha</taxon>
        <taxon>Muscoidea</taxon>
        <taxon>Muscidae</taxon>
        <taxon>Stomoxys</taxon>
    </lineage>
</organism>
<sequence>MGKNKHSRSLKKSKSKKNLHQGEVERIPIPSYCGSNAKVEVESYLKHPKIKIKLQQKQLRQVPACYETATDVLAANSGIGWTVGSCSSIEVVDSTNPFSNNNGFEFANDCVSDSLCGTKAEKHKKEINKENMMENPQTPGYNQRKFDICHDLLESLSQEFTCLKNAFNEIIKNEQMKLLKNEEELEQLNKYSAELKTEETVLKRGTWCIRCERPAIYLNVRGKRFCSEECEGLYDSPNNYMPDSQPLYKKFV</sequence>
<dbReference type="AlphaFoldDB" id="A0A1I8PMS4"/>
<reference evidence="3" key="1">
    <citation type="submission" date="2020-05" db="UniProtKB">
        <authorList>
            <consortium name="EnsemblMetazoa"/>
        </authorList>
    </citation>
    <scope>IDENTIFICATION</scope>
    <source>
        <strain evidence="3">USDA</strain>
    </source>
</reference>
<feature type="region of interest" description="Disordered" evidence="2">
    <location>
        <begin position="1"/>
        <end position="21"/>
    </location>
</feature>
<evidence type="ECO:0000256" key="2">
    <source>
        <dbReference type="SAM" id="MobiDB-lite"/>
    </source>
</evidence>
<protein>
    <submittedName>
        <fullName evidence="3">Uncharacterized protein</fullName>
    </submittedName>
</protein>
<evidence type="ECO:0000313" key="4">
    <source>
        <dbReference type="Proteomes" id="UP000095300"/>
    </source>
</evidence>
<feature type="compositionally biased region" description="Basic residues" evidence="2">
    <location>
        <begin position="1"/>
        <end position="19"/>
    </location>
</feature>
<evidence type="ECO:0000313" key="3">
    <source>
        <dbReference type="EnsemblMetazoa" id="SCAU009467-PA"/>
    </source>
</evidence>
<gene>
    <name evidence="3" type="primary">106082026</name>
</gene>
<accession>A0A1I8PMS4</accession>
<dbReference type="EnsemblMetazoa" id="SCAU009467-RA">
    <property type="protein sequence ID" value="SCAU009467-PA"/>
    <property type="gene ID" value="SCAU009467"/>
</dbReference>
<feature type="coiled-coil region" evidence="1">
    <location>
        <begin position="168"/>
        <end position="201"/>
    </location>
</feature>
<proteinExistence type="predicted"/>
<keyword evidence="4" id="KW-1185">Reference proteome</keyword>
<dbReference type="Proteomes" id="UP000095300">
    <property type="component" value="Unassembled WGS sequence"/>
</dbReference>
<dbReference type="VEuPathDB" id="VectorBase:SCAU009467"/>
<evidence type="ECO:0000256" key="1">
    <source>
        <dbReference type="SAM" id="Coils"/>
    </source>
</evidence>
<keyword evidence="1" id="KW-0175">Coiled coil</keyword>
<name>A0A1I8PMS4_STOCA</name>